<proteinExistence type="predicted"/>
<dbReference type="GO" id="GO:0005524">
    <property type="term" value="F:ATP binding"/>
    <property type="evidence" value="ECO:0007669"/>
    <property type="project" value="InterPro"/>
</dbReference>
<accession>A0AAE7SRY5</accession>
<evidence type="ECO:0000259" key="1">
    <source>
        <dbReference type="Pfam" id="PF03796"/>
    </source>
</evidence>
<keyword evidence="2" id="KW-0347">Helicase</keyword>
<dbReference type="Proteomes" id="UP000828872">
    <property type="component" value="Segment"/>
</dbReference>
<feature type="domain" description="SF4 helicase" evidence="1">
    <location>
        <begin position="167"/>
        <end position="399"/>
    </location>
</feature>
<evidence type="ECO:0000313" key="3">
    <source>
        <dbReference type="Proteomes" id="UP000828872"/>
    </source>
</evidence>
<keyword evidence="2" id="KW-0547">Nucleotide-binding</keyword>
<keyword evidence="2" id="KW-0067">ATP-binding</keyword>
<dbReference type="GO" id="GO:0003678">
    <property type="term" value="F:DNA helicase activity"/>
    <property type="evidence" value="ECO:0007669"/>
    <property type="project" value="InterPro"/>
</dbReference>
<gene>
    <name evidence="2" type="ORF">cd4_050</name>
</gene>
<name>A0AAE7SRY5_9CAUD</name>
<organism evidence="2 3">
    <name type="scientific">Carnobacterium phage cd4</name>
    <dbReference type="NCBI Taxonomy" id="2849246"/>
    <lineage>
        <taxon>Viruses</taxon>
        <taxon>Duplodnaviria</taxon>
        <taxon>Heunggongvirae</taxon>
        <taxon>Uroviricota</taxon>
        <taxon>Caudoviricetes</taxon>
        <taxon>Carnodivirus</taxon>
        <taxon>Carnodivirus cd4-like</taxon>
    </lineage>
</organism>
<dbReference type="SUPFAM" id="SSF52540">
    <property type="entry name" value="P-loop containing nucleoside triphosphate hydrolases"/>
    <property type="match status" value="1"/>
</dbReference>
<reference evidence="2 3" key="1">
    <citation type="journal article" date="2021" name="Microbiol. Resour. Announc.">
        <title>Genome Sequences of Bacteriophages cd2, cd3, and cd4, which Specifically Target Carnobacterium divergens.</title>
        <authorList>
            <person name="Zhang P."/>
            <person name="Britton A.P."/>
            <person name="Visser K.A."/>
            <person name="Welke C.A."/>
            <person name="Wassink H."/>
            <person name="Prins E."/>
            <person name="Yang X."/>
            <person name="Martin-Visscher L.A."/>
        </authorList>
    </citation>
    <scope>NUCLEOTIDE SEQUENCE [LARGE SCALE GENOMIC DNA]</scope>
    <source>
        <strain evidence="3">cd4</strain>
    </source>
</reference>
<dbReference type="GO" id="GO:0006260">
    <property type="term" value="P:DNA replication"/>
    <property type="evidence" value="ECO:0007669"/>
    <property type="project" value="InterPro"/>
</dbReference>
<keyword evidence="3" id="KW-1185">Reference proteome</keyword>
<dbReference type="Gene3D" id="3.40.50.300">
    <property type="entry name" value="P-loop containing nucleotide triphosphate hydrolases"/>
    <property type="match status" value="1"/>
</dbReference>
<sequence length="448" mass="50893">MAIEGELLLSKVLTENKVVELDKLNVSEADFASESQKEAYEYIKSYSKSNNGNAPSELLVVDNVPEFNYVPDTDNESFKNLVTGLKRSKTAYDVATKVAPAFNDRWKEFGNTDPVRFLLEQKELMDNVLTVNKVSSKAGNSLETIGSWFKEEYYNRKEGKTHKLWSSSFPTLNEIVGGGYQAGNMYTIFAKSGRGKSVLLLTELLECAYQGANVMNWSLEMGRYELASRILAFVSARKEMVKTEEAGQRYLAGFRVNDMISGRLDPYEEESFMEFLDTFNNEIEGNFYFRCADDEDFTDRSVREAESNINEYELDVLAIDPIYYMQYEKNTSKTTGGDAARTSMELRLLAGRTRTVIFVVTQAEEDDRQSRDEERALSMPKRSEVKKTKQVLEDASFVLAWDSCAGNFRIQVVKGRQGGEDKTVDGIFLPSIGYVKEHKTDEFAQLFE</sequence>
<protein>
    <submittedName>
        <fullName evidence="2">DnaB-like helicase C terminal domain protein</fullName>
    </submittedName>
</protein>
<dbReference type="InterPro" id="IPR027417">
    <property type="entry name" value="P-loop_NTPase"/>
</dbReference>
<dbReference type="EMBL" id="MZ399596">
    <property type="protein sequence ID" value="QXP45351.1"/>
    <property type="molecule type" value="Genomic_DNA"/>
</dbReference>
<dbReference type="InterPro" id="IPR007694">
    <property type="entry name" value="DNA_helicase_DnaB-like_C"/>
</dbReference>
<dbReference type="Pfam" id="PF03796">
    <property type="entry name" value="DnaB_C"/>
    <property type="match status" value="1"/>
</dbReference>
<keyword evidence="2" id="KW-0378">Hydrolase</keyword>
<evidence type="ECO:0000313" key="2">
    <source>
        <dbReference type="EMBL" id="QXP45351.1"/>
    </source>
</evidence>